<evidence type="ECO:0000256" key="2">
    <source>
        <dbReference type="ARBA" id="ARBA00022737"/>
    </source>
</evidence>
<dbReference type="GO" id="GO:0005524">
    <property type="term" value="F:ATP binding"/>
    <property type="evidence" value="ECO:0007669"/>
    <property type="project" value="UniProtKB-KW"/>
</dbReference>
<dbReference type="PANTHER" id="PTHR43790">
    <property type="entry name" value="CARBOHYDRATE TRANSPORT ATP-BINDING PROTEIN MG119-RELATED"/>
    <property type="match status" value="1"/>
</dbReference>
<dbReference type="PROSITE" id="PS00211">
    <property type="entry name" value="ABC_TRANSPORTER_1"/>
    <property type="match status" value="1"/>
</dbReference>
<keyword evidence="2" id="KW-0677">Repeat</keyword>
<organism evidence="6 7">
    <name type="scientific">Ruminiclostridium papyrosolvens DSM 2782</name>
    <dbReference type="NCBI Taxonomy" id="588581"/>
    <lineage>
        <taxon>Bacteria</taxon>
        <taxon>Bacillati</taxon>
        <taxon>Bacillota</taxon>
        <taxon>Clostridia</taxon>
        <taxon>Eubacteriales</taxon>
        <taxon>Oscillospiraceae</taxon>
        <taxon>Ruminiclostridium</taxon>
    </lineage>
</organism>
<dbReference type="AlphaFoldDB" id="F1TBU6"/>
<keyword evidence="7" id="KW-1185">Reference proteome</keyword>
<dbReference type="CDD" id="cd03215">
    <property type="entry name" value="ABC_Carb_Monos_II"/>
    <property type="match status" value="1"/>
</dbReference>
<evidence type="ECO:0000256" key="1">
    <source>
        <dbReference type="ARBA" id="ARBA00022448"/>
    </source>
</evidence>
<dbReference type="InterPro" id="IPR027417">
    <property type="entry name" value="P-loop_NTPase"/>
</dbReference>
<keyword evidence="4" id="KW-0067">ATP-binding</keyword>
<dbReference type="SUPFAM" id="SSF52540">
    <property type="entry name" value="P-loop containing nucleoside triphosphate hydrolases"/>
    <property type="match status" value="2"/>
</dbReference>
<name>F1TBU6_9FIRM</name>
<proteinExistence type="predicted"/>
<feature type="domain" description="ABC transporter" evidence="5">
    <location>
        <begin position="8"/>
        <end position="246"/>
    </location>
</feature>
<dbReference type="PANTHER" id="PTHR43790:SF9">
    <property type="entry name" value="GALACTOFURANOSE TRANSPORTER ATP-BINDING PROTEIN YTFR"/>
    <property type="match status" value="1"/>
</dbReference>
<sequence length="502" mass="55388">MSQNEIIFEAKGINKYFGPTHANRDIDFAVKRGEIHALAGENGSGKSTLLSIICGIQQCDIGSMVINGEEYSPKNPIEANAKKIGFVVQELGLINTLSVAVNMYIGRMEKYKKFGVLNMNRIYEDAKKELKKYDFEAINPRYPAGALSVENRKIVEVVKALSVAPDILILDETTQALSYDNRKKLYTIIQKAKELGVAVLLVTHDLEEMVELADTVTVLRDGAVSANLSGSDITVDKIRTAMVGRKMVGSYYRTDYGVPIDDEVTLRVENLCVKNCFENISFDLHKGEILALCGLSDAGIHEVGKALTGVIKPSSGKVQEMEKKTFIKNPGDAIAAKIAYVPKDRDREALMMNTTIRANLYMPSAKELAGKLRFILPRAVSKLAKDASEKFNVRCLGIDQAISALSGGNKQKISIGRWLIKDLNILVMDCPTRGVDVSVKQYIYSLMQELKAEGKSMILIADEMAEAIGMADRLFVMKNGKESGILERSEQLTESQVIEVMI</sequence>
<dbReference type="SMART" id="SM00382">
    <property type="entry name" value="AAA"/>
    <property type="match status" value="1"/>
</dbReference>
<gene>
    <name evidence="6" type="ORF">Cpap_2807</name>
</gene>
<dbReference type="InterPro" id="IPR017871">
    <property type="entry name" value="ABC_transporter-like_CS"/>
</dbReference>
<dbReference type="CDD" id="cd03216">
    <property type="entry name" value="ABC_Carb_Monos_I"/>
    <property type="match status" value="1"/>
</dbReference>
<evidence type="ECO:0000313" key="7">
    <source>
        <dbReference type="Proteomes" id="UP000003860"/>
    </source>
</evidence>
<reference evidence="6" key="2">
    <citation type="submission" date="2011-01" db="EMBL/GenBank/DDBJ databases">
        <title>The Non-contiguous Finished genome of Clostridium papyrosolvens.</title>
        <authorList>
            <person name="Lucas S."/>
            <person name="Copeland A."/>
            <person name="Lapidus A."/>
            <person name="Cheng J.-F."/>
            <person name="Goodwin L."/>
            <person name="Pitluck S."/>
            <person name="Misra M."/>
            <person name="Chertkov O."/>
            <person name="Detter J.C."/>
            <person name="Han C."/>
            <person name="Tapia R."/>
            <person name="Land M."/>
            <person name="Hauser L."/>
            <person name="Kyrpides N."/>
            <person name="Ivanova N."/>
            <person name="Pagani I."/>
            <person name="Mouttaki H."/>
            <person name="He Z."/>
            <person name="Zhou J."/>
            <person name="Hemme C.L."/>
            <person name="Woyke T."/>
        </authorList>
    </citation>
    <scope>NUCLEOTIDE SEQUENCE [LARGE SCALE GENOMIC DNA]</scope>
    <source>
        <strain evidence="6">DSM 2782</strain>
    </source>
</reference>
<dbReference type="InterPro" id="IPR003439">
    <property type="entry name" value="ABC_transporter-like_ATP-bd"/>
</dbReference>
<dbReference type="eggNOG" id="COG1129">
    <property type="taxonomic scope" value="Bacteria"/>
</dbReference>
<feature type="domain" description="ABC transporter" evidence="5">
    <location>
        <begin position="258"/>
        <end position="502"/>
    </location>
</feature>
<keyword evidence="1" id="KW-0813">Transport</keyword>
<comment type="caution">
    <text evidence="6">The sequence shown here is derived from an EMBL/GenBank/DDBJ whole genome shotgun (WGS) entry which is preliminary data.</text>
</comment>
<protein>
    <submittedName>
        <fullName evidence="6">ABC transporter related protein</fullName>
    </submittedName>
</protein>
<dbReference type="STRING" id="588581.Cpap_2807"/>
<evidence type="ECO:0000256" key="4">
    <source>
        <dbReference type="ARBA" id="ARBA00022840"/>
    </source>
</evidence>
<dbReference type="RefSeq" id="WP_004618948.1">
    <property type="nucleotide sequence ID" value="NZ_ACXX02000005.1"/>
</dbReference>
<evidence type="ECO:0000256" key="3">
    <source>
        <dbReference type="ARBA" id="ARBA00022741"/>
    </source>
</evidence>
<dbReference type="Proteomes" id="UP000003860">
    <property type="component" value="Unassembled WGS sequence"/>
</dbReference>
<evidence type="ECO:0000259" key="5">
    <source>
        <dbReference type="PROSITE" id="PS50893"/>
    </source>
</evidence>
<dbReference type="InterPro" id="IPR003593">
    <property type="entry name" value="AAA+_ATPase"/>
</dbReference>
<dbReference type="GO" id="GO:0016887">
    <property type="term" value="F:ATP hydrolysis activity"/>
    <property type="evidence" value="ECO:0007669"/>
    <property type="project" value="InterPro"/>
</dbReference>
<dbReference type="OrthoDB" id="9771863at2"/>
<dbReference type="EMBL" id="ACXX02000005">
    <property type="protein sequence ID" value="EGD48117.1"/>
    <property type="molecule type" value="Genomic_DNA"/>
</dbReference>
<dbReference type="PROSITE" id="PS50893">
    <property type="entry name" value="ABC_TRANSPORTER_2"/>
    <property type="match status" value="2"/>
</dbReference>
<accession>F1TBU6</accession>
<evidence type="ECO:0000313" key="6">
    <source>
        <dbReference type="EMBL" id="EGD48117.1"/>
    </source>
</evidence>
<reference evidence="6" key="1">
    <citation type="submission" date="2009-07" db="EMBL/GenBank/DDBJ databases">
        <authorList>
            <consortium name="US DOE Joint Genome Institute (JGI-PGF)"/>
            <person name="Lucas S."/>
            <person name="Copeland A."/>
            <person name="Lapidus A."/>
            <person name="Glavina del Rio T."/>
            <person name="Tice H."/>
            <person name="Bruce D."/>
            <person name="Goodwin L."/>
            <person name="Pitluck S."/>
            <person name="Larimer F."/>
            <person name="Land M.L."/>
            <person name="Mouttaki H."/>
            <person name="He Z."/>
            <person name="Zhou J."/>
            <person name="Hemme C.L."/>
        </authorList>
    </citation>
    <scope>NUCLEOTIDE SEQUENCE</scope>
    <source>
        <strain evidence="6">DSM 2782</strain>
    </source>
</reference>
<keyword evidence="3" id="KW-0547">Nucleotide-binding</keyword>
<dbReference type="InterPro" id="IPR050107">
    <property type="entry name" value="ABC_carbohydrate_import_ATPase"/>
</dbReference>
<dbReference type="Pfam" id="PF00005">
    <property type="entry name" value="ABC_tran"/>
    <property type="match status" value="2"/>
</dbReference>
<dbReference type="Gene3D" id="3.40.50.300">
    <property type="entry name" value="P-loop containing nucleotide triphosphate hydrolases"/>
    <property type="match status" value="2"/>
</dbReference>